<protein>
    <submittedName>
        <fullName evidence="1">Uncharacterized protein</fullName>
    </submittedName>
</protein>
<dbReference type="InParanoid" id="W2S6U3"/>
<dbReference type="GeneID" id="19977896"/>
<evidence type="ECO:0000313" key="2">
    <source>
        <dbReference type="Proteomes" id="UP000030752"/>
    </source>
</evidence>
<evidence type="ECO:0000313" key="1">
    <source>
        <dbReference type="EMBL" id="ETN44377.1"/>
    </source>
</evidence>
<keyword evidence="2" id="KW-1185">Reference proteome</keyword>
<dbReference type="HOGENOM" id="CLU_595860_0_0_1"/>
<sequence length="441" mass="49579">MLANAPKKIDWKNHKILCSTFNTDRTGPFHRRALLFPGGSEPVRFEWVELCLQVGEGTGQQDFDSRSFFATNDKDGCSFMCNAVEGRNFSRGPDDTLVWFKKIKPPFEPAVDPQNLGLRSFTRGGACWDDFRSPVFVTRATKDKERRLTHGDMDMRDMRNAADYLGQTYRDGRVQQGGSKWDEIVLDGCDPIWNADGGNIANLLGFPILVQSIHNSYEVDVDPGYQKDELVLLTRDLNSTVVLPGIDVPLKGPQVVRTPNADENQAIIAQVCRRLRVGATGFGSCVQKYTFGMAGIVYVVRVDGKPFPREHAEALCAYIRDNIEPQLAAATAGLSENVTVPRREEILQSISKASFMDFFNTITAAKLAAGEESWRDLPSPYEIKHADIRERLAARMKVQQESGFEQSNEKMSRQERGQFIEVRILDQQRLLHVAQKDSLQV</sequence>
<reference evidence="1 2" key="1">
    <citation type="submission" date="2013-03" db="EMBL/GenBank/DDBJ databases">
        <title>The Genome Sequence of Phialophora europaea CBS 101466.</title>
        <authorList>
            <consortium name="The Broad Institute Genomics Platform"/>
            <person name="Cuomo C."/>
            <person name="de Hoog S."/>
            <person name="Gorbushina A."/>
            <person name="Walker B."/>
            <person name="Young S.K."/>
            <person name="Zeng Q."/>
            <person name="Gargeya S."/>
            <person name="Fitzgerald M."/>
            <person name="Haas B."/>
            <person name="Abouelleil A."/>
            <person name="Allen A.W."/>
            <person name="Alvarado L."/>
            <person name="Arachchi H.M."/>
            <person name="Berlin A.M."/>
            <person name="Chapman S.B."/>
            <person name="Gainer-Dewar J."/>
            <person name="Goldberg J."/>
            <person name="Griggs A."/>
            <person name="Gujja S."/>
            <person name="Hansen M."/>
            <person name="Howarth C."/>
            <person name="Imamovic A."/>
            <person name="Ireland A."/>
            <person name="Larimer J."/>
            <person name="McCowan C."/>
            <person name="Murphy C."/>
            <person name="Pearson M."/>
            <person name="Poon T.W."/>
            <person name="Priest M."/>
            <person name="Roberts A."/>
            <person name="Saif S."/>
            <person name="Shea T."/>
            <person name="Sisk P."/>
            <person name="Sykes S."/>
            <person name="Wortman J."/>
            <person name="Nusbaum C."/>
            <person name="Birren B."/>
        </authorList>
    </citation>
    <scope>NUCLEOTIDE SEQUENCE [LARGE SCALE GENOMIC DNA]</scope>
    <source>
        <strain evidence="1 2">CBS 101466</strain>
    </source>
</reference>
<gene>
    <name evidence="1" type="ORF">HMPREF1541_10557</name>
</gene>
<dbReference type="RefSeq" id="XP_008713450.1">
    <property type="nucleotide sequence ID" value="XM_008715228.1"/>
</dbReference>
<accession>W2S6U3</accession>
<organism evidence="1 2">
    <name type="scientific">Cyphellophora europaea (strain CBS 101466)</name>
    <name type="common">Phialophora europaea</name>
    <dbReference type="NCBI Taxonomy" id="1220924"/>
    <lineage>
        <taxon>Eukaryota</taxon>
        <taxon>Fungi</taxon>
        <taxon>Dikarya</taxon>
        <taxon>Ascomycota</taxon>
        <taxon>Pezizomycotina</taxon>
        <taxon>Eurotiomycetes</taxon>
        <taxon>Chaetothyriomycetidae</taxon>
        <taxon>Chaetothyriales</taxon>
        <taxon>Cyphellophoraceae</taxon>
        <taxon>Cyphellophora</taxon>
    </lineage>
</organism>
<name>W2S6U3_CYPE1</name>
<dbReference type="EMBL" id="KB822715">
    <property type="protein sequence ID" value="ETN44377.1"/>
    <property type="molecule type" value="Genomic_DNA"/>
</dbReference>
<dbReference type="VEuPathDB" id="FungiDB:HMPREF1541_10557"/>
<dbReference type="Proteomes" id="UP000030752">
    <property type="component" value="Unassembled WGS sequence"/>
</dbReference>
<dbReference type="AlphaFoldDB" id="W2S6U3"/>
<dbReference type="STRING" id="1220924.W2S6U3"/>
<dbReference type="OrthoDB" id="437457at2759"/>
<proteinExistence type="predicted"/>
<dbReference type="eggNOG" id="ENOG502T5FY">
    <property type="taxonomic scope" value="Eukaryota"/>
</dbReference>